<name>A0A6A7G7R0_9CRUS</name>
<evidence type="ECO:0000256" key="6">
    <source>
        <dbReference type="SAM" id="SignalP"/>
    </source>
</evidence>
<sequence length="663" mass="73330">MLLHVCFVLLLASVCICEDEIHGNFTPGIVASSSYLTSPPVGGLFGMAPAVQFLPKETLSSRYSAASVVLQRLPVNVGKHTNLRRSTTSTNNNNSSADNSSRTTQYGIYNNNDDIGNTSNNSSATQPSGDDTDTANVLILHPIYAGSHEVVLRVLGVELVKRGHEVTQLRWKCDNHAIDITQNEHPAGSAGADVYDYAADDRFLDVITVSADNSDMRYPYMSSDGSLQLPSKLLWDTERSIYNVPIDVFGLVDAQCSTLLGDAALIAALRHSNFTVALVDVIANECSLALARILGLPVLAYWGFPLQGGEPRRMGVYHLPSTVPAMMSELGSSMTYWQRVANTVLALLDELLVTYHTTVTDYWIQLLHPQLPSSTVLLQEVDALLVSVSWHIDYPKLLPPHVHYIGCLLCRPGAPLHPRLQNWVSSAGSAGIVVFSFGLTGFDPRVVPKKFREGVLKALSRLDQKVVLQFDPTKLENIPDNVLAMESIPQQDLLAHSQTQLFVSHCGMNSVNEAAYHGKPLICVPNFADQGDISHRVMDRGLGLVLAKQTLTRDTLFDAIQEILNNKTYKRNVNRISRMWKEEPSGLETAIRWVEKVHRYGPLEHTRPPGRELSFLQYYCIDVLLLLAALATLIIACIVITTKITCTFIVRHLIYRKNKLKVQ</sequence>
<dbReference type="EMBL" id="IACT01007371">
    <property type="protein sequence ID" value="LAC26489.1"/>
    <property type="molecule type" value="mRNA"/>
</dbReference>
<keyword evidence="6" id="KW-0732">Signal</keyword>
<keyword evidence="2" id="KW-0328">Glycosyltransferase</keyword>
<dbReference type="Pfam" id="PF00201">
    <property type="entry name" value="UDPGT"/>
    <property type="match status" value="1"/>
</dbReference>
<dbReference type="SUPFAM" id="SSF53756">
    <property type="entry name" value="UDP-Glycosyltransferase/glycogen phosphorylase"/>
    <property type="match status" value="1"/>
</dbReference>
<feature type="compositionally biased region" description="Low complexity" evidence="4">
    <location>
        <begin position="84"/>
        <end position="123"/>
    </location>
</feature>
<dbReference type="InterPro" id="IPR050271">
    <property type="entry name" value="UDP-glycosyltransferase"/>
</dbReference>
<dbReference type="GO" id="GO:0008194">
    <property type="term" value="F:UDP-glycosyltransferase activity"/>
    <property type="evidence" value="ECO:0007669"/>
    <property type="project" value="InterPro"/>
</dbReference>
<protein>
    <submittedName>
        <fullName evidence="7">UDP-glucuronosyltransferase 2B33-like</fullName>
    </submittedName>
</protein>
<keyword evidence="3 7" id="KW-0808">Transferase</keyword>
<reference evidence="7" key="1">
    <citation type="submission" date="2017-11" db="EMBL/GenBank/DDBJ databases">
        <title>The sensing device of the deep-sea amphipod.</title>
        <authorList>
            <person name="Kobayashi H."/>
            <person name="Nagahama T."/>
            <person name="Arai W."/>
            <person name="Sasagawa Y."/>
            <person name="Umeda M."/>
            <person name="Hayashi T."/>
            <person name="Nikaido I."/>
            <person name="Watanabe H."/>
            <person name="Oguri K."/>
            <person name="Kitazato H."/>
            <person name="Fujioka K."/>
            <person name="Kido Y."/>
            <person name="Takami H."/>
        </authorList>
    </citation>
    <scope>NUCLEOTIDE SEQUENCE</scope>
    <source>
        <tissue evidence="7">Whole body</tissue>
    </source>
</reference>
<dbReference type="AlphaFoldDB" id="A0A6A7G7R0"/>
<feature type="chain" id="PRO_5025512247" evidence="6">
    <location>
        <begin position="18"/>
        <end position="663"/>
    </location>
</feature>
<keyword evidence="5" id="KW-0472">Membrane</keyword>
<evidence type="ECO:0000256" key="1">
    <source>
        <dbReference type="ARBA" id="ARBA00009995"/>
    </source>
</evidence>
<feature type="transmembrane region" description="Helical" evidence="5">
    <location>
        <begin position="623"/>
        <end position="650"/>
    </location>
</feature>
<evidence type="ECO:0000256" key="3">
    <source>
        <dbReference type="ARBA" id="ARBA00022679"/>
    </source>
</evidence>
<evidence type="ECO:0000256" key="5">
    <source>
        <dbReference type="SAM" id="Phobius"/>
    </source>
</evidence>
<dbReference type="CDD" id="cd03784">
    <property type="entry name" value="GT1_Gtf-like"/>
    <property type="match status" value="1"/>
</dbReference>
<dbReference type="Gene3D" id="3.40.50.2000">
    <property type="entry name" value="Glycogen Phosphorylase B"/>
    <property type="match status" value="2"/>
</dbReference>
<organism evidence="7">
    <name type="scientific">Hirondellea gigas</name>
    <dbReference type="NCBI Taxonomy" id="1518452"/>
    <lineage>
        <taxon>Eukaryota</taxon>
        <taxon>Metazoa</taxon>
        <taxon>Ecdysozoa</taxon>
        <taxon>Arthropoda</taxon>
        <taxon>Crustacea</taxon>
        <taxon>Multicrustacea</taxon>
        <taxon>Malacostraca</taxon>
        <taxon>Eumalacostraca</taxon>
        <taxon>Peracarida</taxon>
        <taxon>Amphipoda</taxon>
        <taxon>Amphilochidea</taxon>
        <taxon>Lysianassida</taxon>
        <taxon>Lysianassidira</taxon>
        <taxon>Lysianassoidea</taxon>
        <taxon>Lysianassidae</taxon>
        <taxon>Hirondellea</taxon>
    </lineage>
</organism>
<dbReference type="PANTHER" id="PTHR48043:SF145">
    <property type="entry name" value="FI06409P-RELATED"/>
    <property type="match status" value="1"/>
</dbReference>
<comment type="similarity">
    <text evidence="1">Belongs to the UDP-glycosyltransferase family.</text>
</comment>
<feature type="signal peptide" evidence="6">
    <location>
        <begin position="1"/>
        <end position="17"/>
    </location>
</feature>
<keyword evidence="5" id="KW-1133">Transmembrane helix</keyword>
<dbReference type="InterPro" id="IPR002213">
    <property type="entry name" value="UDP_glucos_trans"/>
</dbReference>
<evidence type="ECO:0000256" key="4">
    <source>
        <dbReference type="SAM" id="MobiDB-lite"/>
    </source>
</evidence>
<evidence type="ECO:0000313" key="7">
    <source>
        <dbReference type="EMBL" id="LAC26489.1"/>
    </source>
</evidence>
<feature type="region of interest" description="Disordered" evidence="4">
    <location>
        <begin position="80"/>
        <end position="131"/>
    </location>
</feature>
<keyword evidence="5" id="KW-0812">Transmembrane</keyword>
<dbReference type="FunFam" id="3.40.50.2000:FF:000021">
    <property type="entry name" value="UDP-glucuronosyltransferase"/>
    <property type="match status" value="1"/>
</dbReference>
<proteinExistence type="evidence at transcript level"/>
<evidence type="ECO:0000256" key="2">
    <source>
        <dbReference type="ARBA" id="ARBA00022676"/>
    </source>
</evidence>
<dbReference type="PANTHER" id="PTHR48043">
    <property type="entry name" value="EG:EG0003.4 PROTEIN-RELATED"/>
    <property type="match status" value="1"/>
</dbReference>
<accession>A0A6A7G7R0</accession>